<proteinExistence type="predicted"/>
<gene>
    <name evidence="7" type="ORF">ACH5RR_034012</name>
</gene>
<dbReference type="EMBL" id="JBJUIK010000014">
    <property type="protein sequence ID" value="KAL3504171.1"/>
    <property type="molecule type" value="Genomic_DNA"/>
</dbReference>
<dbReference type="GO" id="GO:0005634">
    <property type="term" value="C:nucleus"/>
    <property type="evidence" value="ECO:0007669"/>
    <property type="project" value="UniProtKB-SubCell"/>
</dbReference>
<feature type="compositionally biased region" description="Polar residues" evidence="6">
    <location>
        <begin position="1"/>
        <end position="11"/>
    </location>
</feature>
<evidence type="ECO:0000256" key="3">
    <source>
        <dbReference type="ARBA" id="ARBA00022806"/>
    </source>
</evidence>
<evidence type="ECO:0000313" key="8">
    <source>
        <dbReference type="Proteomes" id="UP001630127"/>
    </source>
</evidence>
<comment type="subcellular location">
    <subcellularLocation>
        <location evidence="1">Nucleus</location>
    </subcellularLocation>
</comment>
<accession>A0ABD2Y9N5</accession>
<evidence type="ECO:0000256" key="6">
    <source>
        <dbReference type="SAM" id="MobiDB-lite"/>
    </source>
</evidence>
<keyword evidence="2" id="KW-0547">Nucleotide-binding</keyword>
<dbReference type="AlphaFoldDB" id="A0ABD2Y9N5"/>
<keyword evidence="3" id="KW-0378">Hydrolase</keyword>
<dbReference type="PANTHER" id="PTHR45821">
    <property type="entry name" value="SNF2 DOMAIN-CONTAINING PROTEIN CLASSY 2-RELATED"/>
    <property type="match status" value="1"/>
</dbReference>
<organism evidence="7 8">
    <name type="scientific">Cinchona calisaya</name>
    <dbReference type="NCBI Taxonomy" id="153742"/>
    <lineage>
        <taxon>Eukaryota</taxon>
        <taxon>Viridiplantae</taxon>
        <taxon>Streptophyta</taxon>
        <taxon>Embryophyta</taxon>
        <taxon>Tracheophyta</taxon>
        <taxon>Spermatophyta</taxon>
        <taxon>Magnoliopsida</taxon>
        <taxon>eudicotyledons</taxon>
        <taxon>Gunneridae</taxon>
        <taxon>Pentapetalae</taxon>
        <taxon>asterids</taxon>
        <taxon>lamiids</taxon>
        <taxon>Gentianales</taxon>
        <taxon>Rubiaceae</taxon>
        <taxon>Cinchonoideae</taxon>
        <taxon>Cinchoneae</taxon>
        <taxon>Cinchona</taxon>
    </lineage>
</organism>
<feature type="compositionally biased region" description="Acidic residues" evidence="6">
    <location>
        <begin position="54"/>
        <end position="67"/>
    </location>
</feature>
<dbReference type="GO" id="GO:0005524">
    <property type="term" value="F:ATP binding"/>
    <property type="evidence" value="ECO:0007669"/>
    <property type="project" value="UniProtKB-KW"/>
</dbReference>
<dbReference type="InterPro" id="IPR044567">
    <property type="entry name" value="CLSY/DRD1"/>
</dbReference>
<dbReference type="Proteomes" id="UP001630127">
    <property type="component" value="Unassembled WGS sequence"/>
</dbReference>
<dbReference type="PANTHER" id="PTHR45821:SF5">
    <property type="entry name" value="SNF2 DOMAIN-CONTAINING PROTEIN CLASSY 4"/>
    <property type="match status" value="1"/>
</dbReference>
<feature type="compositionally biased region" description="Basic and acidic residues" evidence="6">
    <location>
        <begin position="14"/>
        <end position="37"/>
    </location>
</feature>
<keyword evidence="3" id="KW-0347">Helicase</keyword>
<evidence type="ECO:0000256" key="4">
    <source>
        <dbReference type="ARBA" id="ARBA00022840"/>
    </source>
</evidence>
<evidence type="ECO:0000256" key="1">
    <source>
        <dbReference type="ARBA" id="ARBA00004123"/>
    </source>
</evidence>
<protein>
    <submittedName>
        <fullName evidence="7">Uncharacterized protein</fullName>
    </submittedName>
</protein>
<comment type="caution">
    <text evidence="7">The sequence shown here is derived from an EMBL/GenBank/DDBJ whole genome shotgun (WGS) entry which is preliminary data.</text>
</comment>
<keyword evidence="8" id="KW-1185">Reference proteome</keyword>
<feature type="compositionally biased region" description="Basic and acidic residues" evidence="6">
    <location>
        <begin position="94"/>
        <end position="103"/>
    </location>
</feature>
<reference evidence="7 8" key="1">
    <citation type="submission" date="2024-11" db="EMBL/GenBank/DDBJ databases">
        <title>A near-complete genome assembly of Cinchona calisaya.</title>
        <authorList>
            <person name="Lian D.C."/>
            <person name="Zhao X.W."/>
            <person name="Wei L."/>
        </authorList>
    </citation>
    <scope>NUCLEOTIDE SEQUENCE [LARGE SCALE GENOMIC DNA]</scope>
    <source>
        <tissue evidence="7">Nenye</tissue>
    </source>
</reference>
<evidence type="ECO:0000256" key="2">
    <source>
        <dbReference type="ARBA" id="ARBA00022741"/>
    </source>
</evidence>
<feature type="region of interest" description="Disordered" evidence="6">
    <location>
        <begin position="1"/>
        <end position="135"/>
    </location>
</feature>
<name>A0ABD2Y9N5_9GENT</name>
<sequence>MNKSINETGQNAHDVGEGSRSDTNISRKEEKGVELYPRKLNWRRKAAETVQIGSDDDEGNGMGEDDTSGGKMRGSEDGLKRRKVLASDMGADSSKSDEVRRNEDDDYDDPVPKLSTNDSQKEKKLPKRGSDVSPDLNFIKTLLDSKLKKGATLEEKPAPVEEKATSQNVLPLKFRFEDEDPASPEKEECEIEIDNLFAEMEMFLSLPDPDCTRLTTAENDDATAIAKTSAERCQLGVRQLVLEEPLGIVSWLVKTITLPFLMKALYRILFLKILSELTAYEEELAEFILQKKGSAKKARQYAKLYCWWKERSVLGTSYQLFEQLASRRINELQQQSQGAERQCAKRRWDSLTNAIDKKFDKSIEELKAMIDPFSHVYEGTILQDRLPGLKDTLIILRPTEQQKRTI</sequence>
<evidence type="ECO:0000313" key="7">
    <source>
        <dbReference type="EMBL" id="KAL3504171.1"/>
    </source>
</evidence>
<dbReference type="GO" id="GO:0004386">
    <property type="term" value="F:helicase activity"/>
    <property type="evidence" value="ECO:0007669"/>
    <property type="project" value="UniProtKB-KW"/>
</dbReference>
<evidence type="ECO:0000256" key="5">
    <source>
        <dbReference type="ARBA" id="ARBA00023242"/>
    </source>
</evidence>
<keyword evidence="4" id="KW-0067">ATP-binding</keyword>
<keyword evidence="5" id="KW-0539">Nucleus</keyword>